<accession>A0A8J6TMI5</accession>
<evidence type="ECO:0000259" key="3">
    <source>
        <dbReference type="Pfam" id="PF13248"/>
    </source>
</evidence>
<dbReference type="EMBL" id="JACNJH010000146">
    <property type="protein sequence ID" value="MBC8361718.1"/>
    <property type="molecule type" value="Genomic_DNA"/>
</dbReference>
<dbReference type="SUPFAM" id="SSF141371">
    <property type="entry name" value="PilZ domain-like"/>
    <property type="match status" value="1"/>
</dbReference>
<dbReference type="Pfam" id="PF13248">
    <property type="entry name" value="Zn_ribbon_3"/>
    <property type="match status" value="1"/>
</dbReference>
<dbReference type="InterPro" id="IPR009875">
    <property type="entry name" value="PilZ_domain"/>
</dbReference>
<proteinExistence type="predicted"/>
<dbReference type="Pfam" id="PF07238">
    <property type="entry name" value="PilZ"/>
    <property type="match status" value="1"/>
</dbReference>
<dbReference type="InterPro" id="IPR059113">
    <property type="entry name" value="Znf_ribbon"/>
</dbReference>
<keyword evidence="1" id="KW-0175">Coiled coil</keyword>
<feature type="domain" description="PilZ" evidence="2">
    <location>
        <begin position="80"/>
        <end position="174"/>
    </location>
</feature>
<evidence type="ECO:0000313" key="5">
    <source>
        <dbReference type="Proteomes" id="UP000603434"/>
    </source>
</evidence>
<evidence type="ECO:0000256" key="1">
    <source>
        <dbReference type="SAM" id="Coils"/>
    </source>
</evidence>
<feature type="domain" description="Putative zinc-ribbon" evidence="3">
    <location>
        <begin position="1"/>
        <end position="24"/>
    </location>
</feature>
<sequence>MTECPKCGYNIQPGDVECSHCGTDVAYIKEKLAKKEAEVAEKQTQKERISERLFELIEKMTESQLESLLAAAEELLGKKKRVHERFTCLITADCVYHHRAYNNYVKDISVGGVFMETREPFSQGEAILLTLSMAHYSKPFKITGEIIRLTPEGVGVKFKTMSQVQEELIQNLVKQVEKFKK</sequence>
<dbReference type="AlphaFoldDB" id="A0A8J6TMI5"/>
<evidence type="ECO:0000313" key="4">
    <source>
        <dbReference type="EMBL" id="MBC8361718.1"/>
    </source>
</evidence>
<comment type="caution">
    <text evidence="4">The sequence shown here is derived from an EMBL/GenBank/DDBJ whole genome shotgun (WGS) entry which is preliminary data.</text>
</comment>
<name>A0A8J6TMI5_9BACT</name>
<dbReference type="GO" id="GO:0035438">
    <property type="term" value="F:cyclic-di-GMP binding"/>
    <property type="evidence" value="ECO:0007669"/>
    <property type="project" value="InterPro"/>
</dbReference>
<feature type="coiled-coil region" evidence="1">
    <location>
        <begin position="25"/>
        <end position="52"/>
    </location>
</feature>
<evidence type="ECO:0000259" key="2">
    <source>
        <dbReference type="Pfam" id="PF07238"/>
    </source>
</evidence>
<reference evidence="4 5" key="1">
    <citation type="submission" date="2020-08" db="EMBL/GenBank/DDBJ databases">
        <title>Bridging the membrane lipid divide: bacteria of the FCB group superphylum have the potential to synthesize archaeal ether lipids.</title>
        <authorList>
            <person name="Villanueva L."/>
            <person name="Von Meijenfeldt F.A.B."/>
            <person name="Westbye A.B."/>
            <person name="Yadav S."/>
            <person name="Hopmans E.C."/>
            <person name="Dutilh B.E."/>
            <person name="Sinninghe Damste J.S."/>
        </authorList>
    </citation>
    <scope>NUCLEOTIDE SEQUENCE [LARGE SCALE GENOMIC DNA]</scope>
    <source>
        <strain evidence="4">NIOZ-UU30</strain>
    </source>
</reference>
<dbReference type="Proteomes" id="UP000603434">
    <property type="component" value="Unassembled WGS sequence"/>
</dbReference>
<gene>
    <name evidence="4" type="ORF">H8E23_09990</name>
</gene>
<protein>
    <submittedName>
        <fullName evidence="4">PilZ domain-containing protein</fullName>
    </submittedName>
</protein>
<organism evidence="4 5">
    <name type="scientific">Candidatus Desulfatibia profunda</name>
    <dbReference type="NCBI Taxonomy" id="2841695"/>
    <lineage>
        <taxon>Bacteria</taxon>
        <taxon>Pseudomonadati</taxon>
        <taxon>Thermodesulfobacteriota</taxon>
        <taxon>Desulfobacteria</taxon>
        <taxon>Desulfobacterales</taxon>
        <taxon>Desulfobacterales incertae sedis</taxon>
        <taxon>Candidatus Desulfatibia</taxon>
    </lineage>
</organism>
<dbReference type="Gene3D" id="2.40.10.220">
    <property type="entry name" value="predicted glycosyltransferase like domains"/>
    <property type="match status" value="1"/>
</dbReference>